<evidence type="ECO:0000313" key="1">
    <source>
        <dbReference type="EMBL" id="KAF9651047.1"/>
    </source>
</evidence>
<evidence type="ECO:0000313" key="2">
    <source>
        <dbReference type="Proteomes" id="UP000886501"/>
    </source>
</evidence>
<organism evidence="1 2">
    <name type="scientific">Thelephora ganbajun</name>
    <name type="common">Ganba fungus</name>
    <dbReference type="NCBI Taxonomy" id="370292"/>
    <lineage>
        <taxon>Eukaryota</taxon>
        <taxon>Fungi</taxon>
        <taxon>Dikarya</taxon>
        <taxon>Basidiomycota</taxon>
        <taxon>Agaricomycotina</taxon>
        <taxon>Agaricomycetes</taxon>
        <taxon>Thelephorales</taxon>
        <taxon>Thelephoraceae</taxon>
        <taxon>Thelephora</taxon>
    </lineage>
</organism>
<reference evidence="1" key="1">
    <citation type="submission" date="2019-10" db="EMBL/GenBank/DDBJ databases">
        <authorList>
            <consortium name="DOE Joint Genome Institute"/>
            <person name="Kuo A."/>
            <person name="Miyauchi S."/>
            <person name="Kiss E."/>
            <person name="Drula E."/>
            <person name="Kohler A."/>
            <person name="Sanchez-Garcia M."/>
            <person name="Andreopoulos B."/>
            <person name="Barry K.W."/>
            <person name="Bonito G."/>
            <person name="Buee M."/>
            <person name="Carver A."/>
            <person name="Chen C."/>
            <person name="Cichocki N."/>
            <person name="Clum A."/>
            <person name="Culley D."/>
            <person name="Crous P.W."/>
            <person name="Fauchery L."/>
            <person name="Girlanda M."/>
            <person name="Hayes R."/>
            <person name="Keri Z."/>
            <person name="Labutti K."/>
            <person name="Lipzen A."/>
            <person name="Lombard V."/>
            <person name="Magnuson J."/>
            <person name="Maillard F."/>
            <person name="Morin E."/>
            <person name="Murat C."/>
            <person name="Nolan M."/>
            <person name="Ohm R."/>
            <person name="Pangilinan J."/>
            <person name="Pereira M."/>
            <person name="Perotto S."/>
            <person name="Peter M."/>
            <person name="Riley R."/>
            <person name="Sitrit Y."/>
            <person name="Stielow B."/>
            <person name="Szollosi G."/>
            <person name="Zifcakova L."/>
            <person name="Stursova M."/>
            <person name="Spatafora J.W."/>
            <person name="Tedersoo L."/>
            <person name="Vaario L.-M."/>
            <person name="Yamada A."/>
            <person name="Yan M."/>
            <person name="Wang P."/>
            <person name="Xu J."/>
            <person name="Bruns T."/>
            <person name="Baldrian P."/>
            <person name="Vilgalys R."/>
            <person name="Henrissat B."/>
            <person name="Grigoriev I.V."/>
            <person name="Hibbett D."/>
            <person name="Nagy L.G."/>
            <person name="Martin F.M."/>
        </authorList>
    </citation>
    <scope>NUCLEOTIDE SEQUENCE</scope>
    <source>
        <strain evidence="1">P2</strain>
    </source>
</reference>
<protein>
    <submittedName>
        <fullName evidence="1">Uncharacterized protein</fullName>
    </submittedName>
</protein>
<comment type="caution">
    <text evidence="1">The sequence shown here is derived from an EMBL/GenBank/DDBJ whole genome shotgun (WGS) entry which is preliminary data.</text>
</comment>
<name>A0ACB6ZN43_THEGA</name>
<dbReference type="Proteomes" id="UP000886501">
    <property type="component" value="Unassembled WGS sequence"/>
</dbReference>
<proteinExistence type="predicted"/>
<reference evidence="1" key="2">
    <citation type="journal article" date="2020" name="Nat. Commun.">
        <title>Large-scale genome sequencing of mycorrhizal fungi provides insights into the early evolution of symbiotic traits.</title>
        <authorList>
            <person name="Miyauchi S."/>
            <person name="Kiss E."/>
            <person name="Kuo A."/>
            <person name="Drula E."/>
            <person name="Kohler A."/>
            <person name="Sanchez-Garcia M."/>
            <person name="Morin E."/>
            <person name="Andreopoulos B."/>
            <person name="Barry K.W."/>
            <person name="Bonito G."/>
            <person name="Buee M."/>
            <person name="Carver A."/>
            <person name="Chen C."/>
            <person name="Cichocki N."/>
            <person name="Clum A."/>
            <person name="Culley D."/>
            <person name="Crous P.W."/>
            <person name="Fauchery L."/>
            <person name="Girlanda M."/>
            <person name="Hayes R.D."/>
            <person name="Keri Z."/>
            <person name="LaButti K."/>
            <person name="Lipzen A."/>
            <person name="Lombard V."/>
            <person name="Magnuson J."/>
            <person name="Maillard F."/>
            <person name="Murat C."/>
            <person name="Nolan M."/>
            <person name="Ohm R.A."/>
            <person name="Pangilinan J."/>
            <person name="Pereira M.F."/>
            <person name="Perotto S."/>
            <person name="Peter M."/>
            <person name="Pfister S."/>
            <person name="Riley R."/>
            <person name="Sitrit Y."/>
            <person name="Stielow J.B."/>
            <person name="Szollosi G."/>
            <person name="Zifcakova L."/>
            <person name="Stursova M."/>
            <person name="Spatafora J.W."/>
            <person name="Tedersoo L."/>
            <person name="Vaario L.M."/>
            <person name="Yamada A."/>
            <person name="Yan M."/>
            <person name="Wang P."/>
            <person name="Xu J."/>
            <person name="Bruns T."/>
            <person name="Baldrian P."/>
            <person name="Vilgalys R."/>
            <person name="Dunand C."/>
            <person name="Henrissat B."/>
            <person name="Grigoriev I.V."/>
            <person name="Hibbett D."/>
            <person name="Nagy L.G."/>
            <person name="Martin F.M."/>
        </authorList>
    </citation>
    <scope>NUCLEOTIDE SEQUENCE</scope>
    <source>
        <strain evidence="1">P2</strain>
    </source>
</reference>
<accession>A0ACB6ZN43</accession>
<keyword evidence="2" id="KW-1185">Reference proteome</keyword>
<sequence>MDVNKAGRVRSYVHAQLAFVPFYGTDSLGTGDTLPETFSLQTPFLTARSPLVTIQPEFNPSSTSVCLPVQGPKGVPNEANSTLTGKTAKSRKKQLGKHPNQGKERNRPLGLKSDTTTSGPDPSGEPAKELSPMKRERRRREKPRLPTGLSFLYGFVPKNVGPSRLTIPAGDKGFFGKGRSSLTAAAQRLFHREPESAVIGSRLPSTPPSKGLDCGDAMSKPQQKEGILGNHSPAWDIELEDDILPSDSSLLACDTTIVIDTGRTWNHQEGTQQSFYTAMDSFETTGFIETEGPNKYSHSSPHVASRFFSKCVSGFCFPGDTLAPHMPTPTLGDYPNQEPEVPTLDDFDCYHLNAGLDHSPNQDSFLGSCYGTCLTPLAGQGYQEMVADWSDVWSSDTSFTKAKNSEGNNPLVRGPSLGVNDETLSAWSTPEQVHCFSEGRRLLFGI</sequence>
<gene>
    <name evidence="1" type="ORF">BDM02DRAFT_1036590</name>
</gene>
<dbReference type="EMBL" id="MU117979">
    <property type="protein sequence ID" value="KAF9651047.1"/>
    <property type="molecule type" value="Genomic_DNA"/>
</dbReference>